<organism evidence="2 3">
    <name type="scientific">Paxillus rubicundulus Ve08.2h10</name>
    <dbReference type="NCBI Taxonomy" id="930991"/>
    <lineage>
        <taxon>Eukaryota</taxon>
        <taxon>Fungi</taxon>
        <taxon>Dikarya</taxon>
        <taxon>Basidiomycota</taxon>
        <taxon>Agaricomycotina</taxon>
        <taxon>Agaricomycetes</taxon>
        <taxon>Agaricomycetidae</taxon>
        <taxon>Boletales</taxon>
        <taxon>Paxilineae</taxon>
        <taxon>Paxillaceae</taxon>
        <taxon>Paxillus</taxon>
    </lineage>
</organism>
<dbReference type="AlphaFoldDB" id="A0A0D0DGP0"/>
<evidence type="ECO:0000313" key="2">
    <source>
        <dbReference type="EMBL" id="KIK77105.1"/>
    </source>
</evidence>
<dbReference type="Proteomes" id="UP000054538">
    <property type="component" value="Unassembled WGS sequence"/>
</dbReference>
<protein>
    <submittedName>
        <fullName evidence="2">Uncharacterized protein</fullName>
    </submittedName>
</protein>
<dbReference type="HOGENOM" id="CLU_2904839_0_0_1"/>
<reference evidence="2 3" key="1">
    <citation type="submission" date="2014-04" db="EMBL/GenBank/DDBJ databases">
        <authorList>
            <consortium name="DOE Joint Genome Institute"/>
            <person name="Kuo A."/>
            <person name="Kohler A."/>
            <person name="Jargeat P."/>
            <person name="Nagy L.G."/>
            <person name="Floudas D."/>
            <person name="Copeland A."/>
            <person name="Barry K.W."/>
            <person name="Cichocki N."/>
            <person name="Veneault-Fourrey C."/>
            <person name="LaButti K."/>
            <person name="Lindquist E.A."/>
            <person name="Lipzen A."/>
            <person name="Lundell T."/>
            <person name="Morin E."/>
            <person name="Murat C."/>
            <person name="Sun H."/>
            <person name="Tunlid A."/>
            <person name="Henrissat B."/>
            <person name="Grigoriev I.V."/>
            <person name="Hibbett D.S."/>
            <person name="Martin F."/>
            <person name="Nordberg H.P."/>
            <person name="Cantor M.N."/>
            <person name="Hua S.X."/>
        </authorList>
    </citation>
    <scope>NUCLEOTIDE SEQUENCE [LARGE SCALE GENOMIC DNA]</scope>
    <source>
        <strain evidence="2 3">Ve08.2h10</strain>
    </source>
</reference>
<keyword evidence="3" id="KW-1185">Reference proteome</keyword>
<proteinExistence type="predicted"/>
<evidence type="ECO:0000313" key="3">
    <source>
        <dbReference type="Proteomes" id="UP000054538"/>
    </source>
</evidence>
<dbReference type="InParanoid" id="A0A0D0DGP0"/>
<name>A0A0D0DGP0_9AGAM</name>
<gene>
    <name evidence="2" type="ORF">PAXRUDRAFT_835111</name>
</gene>
<sequence>MRPPTSTNMQFNPLNDAPSHPVVEAQSFAGLHGGAGHYGTLEPMHWEHGASGMYNKANPNIH</sequence>
<dbReference type="EMBL" id="KN827137">
    <property type="protein sequence ID" value="KIK77105.1"/>
    <property type="molecule type" value="Genomic_DNA"/>
</dbReference>
<accession>A0A0D0DGP0</accession>
<reference evidence="3" key="2">
    <citation type="submission" date="2015-01" db="EMBL/GenBank/DDBJ databases">
        <title>Evolutionary Origins and Diversification of the Mycorrhizal Mutualists.</title>
        <authorList>
            <consortium name="DOE Joint Genome Institute"/>
            <consortium name="Mycorrhizal Genomics Consortium"/>
            <person name="Kohler A."/>
            <person name="Kuo A."/>
            <person name="Nagy L.G."/>
            <person name="Floudas D."/>
            <person name="Copeland A."/>
            <person name="Barry K.W."/>
            <person name="Cichocki N."/>
            <person name="Veneault-Fourrey C."/>
            <person name="LaButti K."/>
            <person name="Lindquist E.A."/>
            <person name="Lipzen A."/>
            <person name="Lundell T."/>
            <person name="Morin E."/>
            <person name="Murat C."/>
            <person name="Riley R."/>
            <person name="Ohm R."/>
            <person name="Sun H."/>
            <person name="Tunlid A."/>
            <person name="Henrissat B."/>
            <person name="Grigoriev I.V."/>
            <person name="Hibbett D.S."/>
            <person name="Martin F."/>
        </authorList>
    </citation>
    <scope>NUCLEOTIDE SEQUENCE [LARGE SCALE GENOMIC DNA]</scope>
    <source>
        <strain evidence="3">Ve08.2h10</strain>
    </source>
</reference>
<evidence type="ECO:0000256" key="1">
    <source>
        <dbReference type="SAM" id="MobiDB-lite"/>
    </source>
</evidence>
<feature type="region of interest" description="Disordered" evidence="1">
    <location>
        <begin position="1"/>
        <end position="20"/>
    </location>
</feature>
<feature type="compositionally biased region" description="Polar residues" evidence="1">
    <location>
        <begin position="1"/>
        <end position="13"/>
    </location>
</feature>